<feature type="domain" description="PARP catalytic" evidence="1">
    <location>
        <begin position="277"/>
        <end position="405"/>
    </location>
</feature>
<accession>A0A818J271</accession>
<gene>
    <name evidence="2" type="ORF">IZO911_LOCUS25890</name>
    <name evidence="3" type="ORF">KXQ929_LOCUS1894</name>
</gene>
<protein>
    <recommendedName>
        <fullName evidence="1">PARP catalytic domain-containing protein</fullName>
    </recommendedName>
</protein>
<evidence type="ECO:0000259" key="1">
    <source>
        <dbReference type="Pfam" id="PF00644"/>
    </source>
</evidence>
<dbReference type="InterPro" id="IPR012317">
    <property type="entry name" value="Poly(ADP-ribose)pol_cat_dom"/>
</dbReference>
<organism evidence="3 4">
    <name type="scientific">Adineta steineri</name>
    <dbReference type="NCBI Taxonomy" id="433720"/>
    <lineage>
        <taxon>Eukaryota</taxon>
        <taxon>Metazoa</taxon>
        <taxon>Spiralia</taxon>
        <taxon>Gnathifera</taxon>
        <taxon>Rotifera</taxon>
        <taxon>Eurotatoria</taxon>
        <taxon>Bdelloidea</taxon>
        <taxon>Adinetida</taxon>
        <taxon>Adinetidae</taxon>
        <taxon>Adineta</taxon>
    </lineage>
</organism>
<dbReference type="PANTHER" id="PTHR45740:SF6">
    <property type="entry name" value="PROTEIN MONO-ADP-RIBOSYLTRANSFERASE PARP12"/>
    <property type="match status" value="1"/>
</dbReference>
<dbReference type="GO" id="GO:0003950">
    <property type="term" value="F:NAD+ poly-ADP-ribosyltransferase activity"/>
    <property type="evidence" value="ECO:0007669"/>
    <property type="project" value="InterPro"/>
</dbReference>
<dbReference type="Proteomes" id="UP000663860">
    <property type="component" value="Unassembled WGS sequence"/>
</dbReference>
<dbReference type="GO" id="GO:1990404">
    <property type="term" value="F:NAD+-protein mono-ADP-ribosyltransferase activity"/>
    <property type="evidence" value="ECO:0007669"/>
    <property type="project" value="TreeGrafter"/>
</dbReference>
<proteinExistence type="predicted"/>
<evidence type="ECO:0000313" key="4">
    <source>
        <dbReference type="Proteomes" id="UP000663868"/>
    </source>
</evidence>
<comment type="caution">
    <text evidence="3">The sequence shown here is derived from an EMBL/GenBank/DDBJ whole genome shotgun (WGS) entry which is preliminary data.</text>
</comment>
<dbReference type="Proteomes" id="UP000663868">
    <property type="component" value="Unassembled WGS sequence"/>
</dbReference>
<dbReference type="Gene3D" id="3.90.228.10">
    <property type="match status" value="1"/>
</dbReference>
<reference evidence="3" key="1">
    <citation type="submission" date="2021-02" db="EMBL/GenBank/DDBJ databases">
        <authorList>
            <person name="Nowell W R."/>
        </authorList>
    </citation>
    <scope>NUCLEOTIDE SEQUENCE</scope>
</reference>
<dbReference type="InterPro" id="IPR051712">
    <property type="entry name" value="ARTD-AVP"/>
</dbReference>
<dbReference type="GO" id="GO:0005634">
    <property type="term" value="C:nucleus"/>
    <property type="evidence" value="ECO:0007669"/>
    <property type="project" value="TreeGrafter"/>
</dbReference>
<dbReference type="SUPFAM" id="SSF56399">
    <property type="entry name" value="ADP-ribosylation"/>
    <property type="match status" value="1"/>
</dbReference>
<dbReference type="EMBL" id="CAJNOE010000330">
    <property type="protein sequence ID" value="CAF1153190.1"/>
    <property type="molecule type" value="Genomic_DNA"/>
</dbReference>
<evidence type="ECO:0000313" key="3">
    <source>
        <dbReference type="EMBL" id="CAF3535419.1"/>
    </source>
</evidence>
<dbReference type="AlphaFoldDB" id="A0A818J271"/>
<evidence type="ECO:0000313" key="2">
    <source>
        <dbReference type="EMBL" id="CAF1153190.1"/>
    </source>
</evidence>
<name>A0A818J271_9BILA</name>
<sequence length="567" mass="63409">MFNGHELNVNDTIRASGLLDTINSFDGNYPELRLKFLHKLHESAHIATNIVLTSPEELVYKDIFEVPYSPTQEEIMPDILKPLVEKIHENQPKSSAFSSKLVSMPVFTKQVVDELPSLHITVPVKPNEFDSNEFLQCLAMDLGINRDDMFLMSVQEGSTKYKIKFKAAISLCLEKMKKIAEKIKVLVLPSSKSAEFIARQKLLGNIQEIPKIDATLDTSVVNSSLISSKTLTFDDIDMALAVMQRPTIIDPLIWEFLTQKSRKISSGILHAFQKSAVEYVIESMSLIQNEALYYKYTSCAVHGEEAILFHGTKIHNLDNIFDTNFKTFYTSNSHQITDSGWYGQGTYFSSSPNYCASYAGSHSNGIIYLICSLVKLGNICTVTDMSYMGKPMRSDSDTHYVKVTQSGSPTNATHSFFEEFVIKQSDQILPLYIVGLRQVNRFVLWRDAKINNSENGALFAQMKERYNFNIYGSETSSEALSILKCKLTNSSMQCVVVTNGGDKGEEFARECRNIRSSVPIIVFCGNVAHHQQWAAVIGGTGQPKIHVTGNSGDVFTFINTTFPSGNT</sequence>
<dbReference type="PANTHER" id="PTHR45740">
    <property type="entry name" value="POLY [ADP-RIBOSE] POLYMERASE"/>
    <property type="match status" value="1"/>
</dbReference>
<dbReference type="EMBL" id="CAJOBB010000054">
    <property type="protein sequence ID" value="CAF3535419.1"/>
    <property type="molecule type" value="Genomic_DNA"/>
</dbReference>
<dbReference type="Pfam" id="PF00644">
    <property type="entry name" value="PARP"/>
    <property type="match status" value="1"/>
</dbReference>